<dbReference type="AlphaFoldDB" id="A0A1Y1JMH3"/>
<feature type="compositionally biased region" description="Basic and acidic residues" evidence="2">
    <location>
        <begin position="588"/>
        <end position="619"/>
    </location>
</feature>
<dbReference type="EMBL" id="BDQF01000015">
    <property type="protein sequence ID" value="GAW83671.1"/>
    <property type="molecule type" value="Genomic_DNA"/>
</dbReference>
<protein>
    <recommendedName>
        <fullName evidence="6">SAP domain-containing protein</fullName>
    </recommendedName>
</protein>
<evidence type="ECO:0000256" key="1">
    <source>
        <dbReference type="SAM" id="Coils"/>
    </source>
</evidence>
<reference evidence="5" key="1">
    <citation type="submission" date="2017-04" db="EMBL/GenBank/DDBJ databases">
        <title>Plasmodium gonderi genome.</title>
        <authorList>
            <person name="Arisue N."/>
            <person name="Honma H."/>
            <person name="Kawai S."/>
            <person name="Tougan T."/>
            <person name="Tanabe K."/>
            <person name="Horii T."/>
        </authorList>
    </citation>
    <scope>NUCLEOTIDE SEQUENCE [LARGE SCALE GENOMIC DNA]</scope>
    <source>
        <strain evidence="5">ATCC 30045</strain>
    </source>
</reference>
<evidence type="ECO:0000256" key="3">
    <source>
        <dbReference type="SAM" id="SignalP"/>
    </source>
</evidence>
<feature type="chain" id="PRO_5012914594" description="SAP domain-containing protein" evidence="3">
    <location>
        <begin position="22"/>
        <end position="1035"/>
    </location>
</feature>
<keyword evidence="1" id="KW-0175">Coiled coil</keyword>
<dbReference type="OMA" id="NMLNGDN"/>
<comment type="caution">
    <text evidence="4">The sequence shown here is derived from an EMBL/GenBank/DDBJ whole genome shotgun (WGS) entry which is preliminary data.</text>
</comment>
<dbReference type="RefSeq" id="XP_028546260.1">
    <property type="nucleotide sequence ID" value="XM_028690459.1"/>
</dbReference>
<keyword evidence="5" id="KW-1185">Reference proteome</keyword>
<feature type="coiled-coil region" evidence="1">
    <location>
        <begin position="328"/>
        <end position="363"/>
    </location>
</feature>
<organism evidence="4 5">
    <name type="scientific">Plasmodium gonderi</name>
    <dbReference type="NCBI Taxonomy" id="77519"/>
    <lineage>
        <taxon>Eukaryota</taxon>
        <taxon>Sar</taxon>
        <taxon>Alveolata</taxon>
        <taxon>Apicomplexa</taxon>
        <taxon>Aconoidasida</taxon>
        <taxon>Haemosporida</taxon>
        <taxon>Plasmodiidae</taxon>
        <taxon>Plasmodium</taxon>
        <taxon>Plasmodium (Plasmodium)</taxon>
    </lineage>
</organism>
<feature type="signal peptide" evidence="3">
    <location>
        <begin position="1"/>
        <end position="21"/>
    </location>
</feature>
<evidence type="ECO:0000256" key="2">
    <source>
        <dbReference type="SAM" id="MobiDB-lite"/>
    </source>
</evidence>
<feature type="compositionally biased region" description="Basic residues" evidence="2">
    <location>
        <begin position="183"/>
        <end position="193"/>
    </location>
</feature>
<evidence type="ECO:0008006" key="6">
    <source>
        <dbReference type="Google" id="ProtNLM"/>
    </source>
</evidence>
<name>A0A1Y1JMH3_PLAGO</name>
<keyword evidence="3" id="KW-0732">Signal</keyword>
<dbReference type="Proteomes" id="UP000195521">
    <property type="component" value="Unassembled WGS sequence"/>
</dbReference>
<sequence length="1035" mass="120930">MKRHHIHVALLFYVAINSLHALRKNGVAILKKLSGKEVMYISSLEKQNTVNNNNFKHLTLLKRKKKKKFILLKKIKDSNMLMTANTLHKGGKNDQMSNFSLCMLNQDRCDSPQVQACVDGTSDPDGANHPNGADNPDDGVDFGNKKDKEPTTTNKLEHRNEYLFPSSSGHDDGDDMEEDQGVKKKKKKKKKKKVQEGKGEAEVEEAEVEEAEVEEAEVEEAEVEEAEVEEAEVEEAEVEETEVEEAEAEEAEVEETEVKSDSVGSGKTVIRNKSDEEHPILDLLKSEALRDTGSEEKPVHFDNIADVAKKYVKKAEEGDARKLEGLDKEKMVEEYNRLVRTLKESAERKMKQYEENEKKNKYELNERVINSSRKLNLDKLKKEIEKAFIPNEALEKKIHDYMYMFTQTGDNSGIASGTRKCNGSSDDSTNEVNSGRKEKSPSERKTTEKNLSDDMAPHNIDSSTRTDRAYMSQEEELIQEHEEKENREILKRMYRGDYSGIEKFHFKFSSKDLEMMKNLDAPGNESEEERTLINGIFNKIITEKPVLNEIKEKEEKFLKLYEQNRRENKIERNEDIENLKYYNMKEMEKKRKKEEEERQRKLLEKKTKENVDQRRRDNDNTCGIGETTRENELIDKKIFFNKVHEKFVEIKEEEIEKMSESQTRDELRKRGYPTFGTLKEIKMRLQDVMRIKQNNEYDIRTIMKNPEKHVLSYIRLDKLKENMKQLKENEKYGDTESRIKELDAALEISNFVNDPVDYLRLDTTEKFSNQIEKNVEMDRPSEGKETYFQDQTEEKNEDLSKVPIVNDFNFDEQISMAEKLKKNFQFEEDERQPDRVVKYDDIEDAGNENSGSAIEMEEEKEELCRREVLKYGALQETINEFHSKHNLSLDFIGDFICKFSNASIHEINKYRKKTKEEIEKLRKNEFEFLISENSINNNFIVYKFVDINDLIKNYLTTKDIVTLIEYANVADPVDIIHFYSPETIFMLSDEYGITVDKVIDACTTLNIRLPYGGDTRLNMNCFNMLTTYLTRYVHT</sequence>
<gene>
    <name evidence="4" type="ORF">PGO_144690</name>
</gene>
<dbReference type="GeneID" id="39750417"/>
<feature type="compositionally biased region" description="Basic and acidic residues" evidence="2">
    <location>
        <begin position="143"/>
        <end position="161"/>
    </location>
</feature>
<evidence type="ECO:0000313" key="5">
    <source>
        <dbReference type="Proteomes" id="UP000195521"/>
    </source>
</evidence>
<feature type="compositionally biased region" description="Acidic residues" evidence="2">
    <location>
        <begin position="202"/>
        <end position="255"/>
    </location>
</feature>
<feature type="region of interest" description="Disordered" evidence="2">
    <location>
        <begin position="115"/>
        <end position="273"/>
    </location>
</feature>
<dbReference type="OrthoDB" id="364843at2759"/>
<feature type="region of interest" description="Disordered" evidence="2">
    <location>
        <begin position="588"/>
        <end position="625"/>
    </location>
</feature>
<evidence type="ECO:0000313" key="4">
    <source>
        <dbReference type="EMBL" id="GAW83671.1"/>
    </source>
</evidence>
<feature type="region of interest" description="Disordered" evidence="2">
    <location>
        <begin position="411"/>
        <end position="467"/>
    </location>
</feature>
<feature type="compositionally biased region" description="Basic and acidic residues" evidence="2">
    <location>
        <begin position="434"/>
        <end position="456"/>
    </location>
</feature>
<proteinExistence type="predicted"/>
<accession>A0A1Y1JMH3</accession>
<feature type="compositionally biased region" description="Polar residues" evidence="2">
    <location>
        <begin position="411"/>
        <end position="433"/>
    </location>
</feature>